<dbReference type="EMBL" id="JARQWQ010000057">
    <property type="protein sequence ID" value="KAK2556265.1"/>
    <property type="molecule type" value="Genomic_DNA"/>
</dbReference>
<sequence>MCFLATYHGIPVVMKQYQESHKDKKGAEKLFKLQKEAAHEAQIIEKLGVHPGTPLLFGVILQSLSALCCNFIVKESLTVFKAAKEQKVVSEALKQLPKS</sequence>
<comment type="caution">
    <text evidence="1">The sequence shown here is derived from an EMBL/GenBank/DDBJ whole genome shotgun (WGS) entry which is preliminary data.</text>
</comment>
<reference evidence="1" key="2">
    <citation type="journal article" date="2023" name="Science">
        <title>Genomic signatures of disease resistance in endangered staghorn corals.</title>
        <authorList>
            <person name="Vollmer S.V."/>
            <person name="Selwyn J.D."/>
            <person name="Despard B.A."/>
            <person name="Roesel C.L."/>
        </authorList>
    </citation>
    <scope>NUCLEOTIDE SEQUENCE</scope>
    <source>
        <strain evidence="1">K2</strain>
    </source>
</reference>
<dbReference type="AlphaFoldDB" id="A0AAD9V0G7"/>
<dbReference type="Proteomes" id="UP001249851">
    <property type="component" value="Unassembled WGS sequence"/>
</dbReference>
<evidence type="ECO:0000313" key="2">
    <source>
        <dbReference type="Proteomes" id="UP001249851"/>
    </source>
</evidence>
<gene>
    <name evidence="1" type="ORF">P5673_021894</name>
</gene>
<reference evidence="1" key="1">
    <citation type="journal article" date="2023" name="G3 (Bethesda)">
        <title>Whole genome assembly and annotation of the endangered Caribbean coral Acropora cervicornis.</title>
        <authorList>
            <person name="Selwyn J.D."/>
            <person name="Vollmer S.V."/>
        </authorList>
    </citation>
    <scope>NUCLEOTIDE SEQUENCE</scope>
    <source>
        <strain evidence="1">K2</strain>
    </source>
</reference>
<protein>
    <submittedName>
        <fullName evidence="1">Uncharacterized protein</fullName>
    </submittedName>
</protein>
<name>A0AAD9V0G7_ACRCE</name>
<organism evidence="1 2">
    <name type="scientific">Acropora cervicornis</name>
    <name type="common">Staghorn coral</name>
    <dbReference type="NCBI Taxonomy" id="6130"/>
    <lineage>
        <taxon>Eukaryota</taxon>
        <taxon>Metazoa</taxon>
        <taxon>Cnidaria</taxon>
        <taxon>Anthozoa</taxon>
        <taxon>Hexacorallia</taxon>
        <taxon>Scleractinia</taxon>
        <taxon>Astrocoeniina</taxon>
        <taxon>Acroporidae</taxon>
        <taxon>Acropora</taxon>
    </lineage>
</organism>
<accession>A0AAD9V0G7</accession>
<proteinExistence type="predicted"/>
<evidence type="ECO:0000313" key="1">
    <source>
        <dbReference type="EMBL" id="KAK2556265.1"/>
    </source>
</evidence>
<keyword evidence="2" id="KW-1185">Reference proteome</keyword>